<protein>
    <submittedName>
        <fullName evidence="2">Uncharacterized protein</fullName>
    </submittedName>
</protein>
<evidence type="ECO:0000256" key="1">
    <source>
        <dbReference type="SAM" id="MobiDB-lite"/>
    </source>
</evidence>
<evidence type="ECO:0000313" key="2">
    <source>
        <dbReference type="EMBL" id="SDU61606.1"/>
    </source>
</evidence>
<reference evidence="3" key="1">
    <citation type="submission" date="2016-10" db="EMBL/GenBank/DDBJ databases">
        <authorList>
            <person name="Varghese N."/>
            <person name="Submissions S."/>
        </authorList>
    </citation>
    <scope>NUCLEOTIDE SEQUENCE [LARGE SCALE GENOMIC DNA]</scope>
    <source>
        <strain evidence="3">DSM 45079</strain>
    </source>
</reference>
<sequence length="70" mass="7422">MRVLLPSGAPRRNGTRDQGTSALPRIAGPGSHGRRGAGTRRFPAPVPERRAPRRHRGATTLVASFEGVVA</sequence>
<dbReference type="STRING" id="419479.SAMN04488563_3233"/>
<evidence type="ECO:0000313" key="3">
    <source>
        <dbReference type="Proteomes" id="UP000182977"/>
    </source>
</evidence>
<name>A0A1H2JZN4_9ACTN</name>
<accession>A0A1H2JZN4</accession>
<dbReference type="Proteomes" id="UP000182977">
    <property type="component" value="Chromosome I"/>
</dbReference>
<proteinExistence type="predicted"/>
<dbReference type="AlphaFoldDB" id="A0A1H2JZN4"/>
<gene>
    <name evidence="2" type="ORF">SAMN04488563_3233</name>
</gene>
<feature type="region of interest" description="Disordered" evidence="1">
    <location>
        <begin position="1"/>
        <end position="70"/>
    </location>
</feature>
<dbReference type="EMBL" id="LT629791">
    <property type="protein sequence ID" value="SDU61606.1"/>
    <property type="molecule type" value="Genomic_DNA"/>
</dbReference>
<organism evidence="2 3">
    <name type="scientific">Jiangella alkaliphila</name>
    <dbReference type="NCBI Taxonomy" id="419479"/>
    <lineage>
        <taxon>Bacteria</taxon>
        <taxon>Bacillati</taxon>
        <taxon>Actinomycetota</taxon>
        <taxon>Actinomycetes</taxon>
        <taxon>Jiangellales</taxon>
        <taxon>Jiangellaceae</taxon>
        <taxon>Jiangella</taxon>
    </lineage>
</organism>
<keyword evidence="3" id="KW-1185">Reference proteome</keyword>